<keyword evidence="3" id="KW-1185">Reference proteome</keyword>
<dbReference type="RefSeq" id="WP_205123199.1">
    <property type="nucleotide sequence ID" value="NZ_JAFBCM010000001.1"/>
</dbReference>
<dbReference type="Proteomes" id="UP001595699">
    <property type="component" value="Unassembled WGS sequence"/>
</dbReference>
<dbReference type="SUPFAM" id="SSF53300">
    <property type="entry name" value="vWA-like"/>
    <property type="match status" value="1"/>
</dbReference>
<protein>
    <submittedName>
        <fullName evidence="2">DUF58 domain-containing protein</fullName>
    </submittedName>
</protein>
<evidence type="ECO:0000313" key="2">
    <source>
        <dbReference type="EMBL" id="MFC3762156.1"/>
    </source>
</evidence>
<evidence type="ECO:0000259" key="1">
    <source>
        <dbReference type="Pfam" id="PF01882"/>
    </source>
</evidence>
<dbReference type="Pfam" id="PF01882">
    <property type="entry name" value="DUF58"/>
    <property type="match status" value="1"/>
</dbReference>
<dbReference type="InterPro" id="IPR002881">
    <property type="entry name" value="DUF58"/>
</dbReference>
<evidence type="ECO:0000313" key="3">
    <source>
        <dbReference type="Proteomes" id="UP001595699"/>
    </source>
</evidence>
<proteinExistence type="predicted"/>
<comment type="caution">
    <text evidence="2">The sequence shown here is derived from an EMBL/GenBank/DDBJ whole genome shotgun (WGS) entry which is preliminary data.</text>
</comment>
<reference evidence="3" key="1">
    <citation type="journal article" date="2019" name="Int. J. Syst. Evol. Microbiol.">
        <title>The Global Catalogue of Microorganisms (GCM) 10K type strain sequencing project: providing services to taxonomists for standard genome sequencing and annotation.</title>
        <authorList>
            <consortium name="The Broad Institute Genomics Platform"/>
            <consortium name="The Broad Institute Genome Sequencing Center for Infectious Disease"/>
            <person name="Wu L."/>
            <person name="Ma J."/>
        </authorList>
    </citation>
    <scope>NUCLEOTIDE SEQUENCE [LARGE SCALE GENOMIC DNA]</scope>
    <source>
        <strain evidence="3">CGMCC 4.7241</strain>
    </source>
</reference>
<feature type="domain" description="DUF58" evidence="1">
    <location>
        <begin position="44"/>
        <end position="270"/>
    </location>
</feature>
<accession>A0ABV7YBZ9</accession>
<organism evidence="2 3">
    <name type="scientific">Tenggerimyces flavus</name>
    <dbReference type="NCBI Taxonomy" id="1708749"/>
    <lineage>
        <taxon>Bacteria</taxon>
        <taxon>Bacillati</taxon>
        <taxon>Actinomycetota</taxon>
        <taxon>Actinomycetes</taxon>
        <taxon>Propionibacteriales</taxon>
        <taxon>Nocardioidaceae</taxon>
        <taxon>Tenggerimyces</taxon>
    </lineage>
</organism>
<dbReference type="EMBL" id="JBHRZH010000012">
    <property type="protein sequence ID" value="MFC3762156.1"/>
    <property type="molecule type" value="Genomic_DNA"/>
</dbReference>
<dbReference type="PANTHER" id="PTHR33608">
    <property type="entry name" value="BLL2464 PROTEIN"/>
    <property type="match status" value="1"/>
</dbReference>
<gene>
    <name evidence="2" type="ORF">ACFOUW_15045</name>
</gene>
<dbReference type="InterPro" id="IPR036465">
    <property type="entry name" value="vWFA_dom_sf"/>
</dbReference>
<dbReference type="PANTHER" id="PTHR33608:SF6">
    <property type="entry name" value="BLL2464 PROTEIN"/>
    <property type="match status" value="1"/>
</dbReference>
<name>A0ABV7YBZ9_9ACTN</name>
<sequence length="319" mass="35404">MSIAHLAPEAALRRLELAIVRKLEGFLHGEHLGLLPGPGTELAEARMYRPGEDDVRRMDWSVTARTTVPHVRDVIADRELETWAMVDLSASMDFGTAALEKRDLAVAAVATVGFLTQRLGDRFGGFVVRGGRLRRWPARSGRLALYGLLRSLLAEPRTAVEEPDDDFTSSLEQLSRAQQRRGLRVVVSDFLDGSGDLDPTVPPTWERAMRRLSTRHQVLAVEILDPRELELPDVGVVWLTDPETGETREVNTASAELRSQYAAGAAEHRERVRIALRRSGAAHLTLRTDRDWVADTARFVLGHRRVAAKLHAPVRGVSG</sequence>